<gene>
    <name evidence="7" type="ORF">DFJ69_0951</name>
</gene>
<dbReference type="InterPro" id="IPR009057">
    <property type="entry name" value="Homeodomain-like_sf"/>
</dbReference>
<evidence type="ECO:0000256" key="1">
    <source>
        <dbReference type="ARBA" id="ARBA00023015"/>
    </source>
</evidence>
<name>A0A3D9SV60_9ACTN</name>
<dbReference type="Pfam" id="PF00440">
    <property type="entry name" value="TetR_N"/>
    <property type="match status" value="1"/>
</dbReference>
<dbReference type="OrthoDB" id="4538622at2"/>
<keyword evidence="1" id="KW-0805">Transcription regulation</keyword>
<feature type="DNA-binding region" description="H-T-H motif" evidence="4">
    <location>
        <begin position="56"/>
        <end position="75"/>
    </location>
</feature>
<dbReference type="PRINTS" id="PR00455">
    <property type="entry name" value="HTHTETR"/>
</dbReference>
<dbReference type="GO" id="GO:0003700">
    <property type="term" value="F:DNA-binding transcription factor activity"/>
    <property type="evidence" value="ECO:0007669"/>
    <property type="project" value="TreeGrafter"/>
</dbReference>
<keyword evidence="8" id="KW-1185">Reference proteome</keyword>
<dbReference type="InterPro" id="IPR050109">
    <property type="entry name" value="HTH-type_TetR-like_transc_reg"/>
</dbReference>
<dbReference type="Proteomes" id="UP000256661">
    <property type="component" value="Unassembled WGS sequence"/>
</dbReference>
<comment type="caution">
    <text evidence="7">The sequence shown here is derived from an EMBL/GenBank/DDBJ whole genome shotgun (WGS) entry which is preliminary data.</text>
</comment>
<dbReference type="AlphaFoldDB" id="A0A3D9SV60"/>
<reference evidence="7 8" key="1">
    <citation type="submission" date="2018-08" db="EMBL/GenBank/DDBJ databases">
        <title>Sequencing the genomes of 1000 actinobacteria strains.</title>
        <authorList>
            <person name="Klenk H.-P."/>
        </authorList>
    </citation>
    <scope>NUCLEOTIDE SEQUENCE [LARGE SCALE GENOMIC DNA]</scope>
    <source>
        <strain evidence="7 8">DSM 43927</strain>
    </source>
</reference>
<dbReference type="GO" id="GO:0000976">
    <property type="term" value="F:transcription cis-regulatory region binding"/>
    <property type="evidence" value="ECO:0007669"/>
    <property type="project" value="TreeGrafter"/>
</dbReference>
<evidence type="ECO:0000256" key="3">
    <source>
        <dbReference type="ARBA" id="ARBA00023163"/>
    </source>
</evidence>
<dbReference type="Gene3D" id="1.10.357.10">
    <property type="entry name" value="Tetracycline Repressor, domain 2"/>
    <property type="match status" value="1"/>
</dbReference>
<evidence type="ECO:0000256" key="4">
    <source>
        <dbReference type="PROSITE-ProRule" id="PRU00335"/>
    </source>
</evidence>
<feature type="region of interest" description="Disordered" evidence="5">
    <location>
        <begin position="13"/>
        <end position="34"/>
    </location>
</feature>
<evidence type="ECO:0000313" key="7">
    <source>
        <dbReference type="EMBL" id="REE95561.1"/>
    </source>
</evidence>
<organism evidence="7 8">
    <name type="scientific">Thermomonospora umbrina</name>
    <dbReference type="NCBI Taxonomy" id="111806"/>
    <lineage>
        <taxon>Bacteria</taxon>
        <taxon>Bacillati</taxon>
        <taxon>Actinomycetota</taxon>
        <taxon>Actinomycetes</taxon>
        <taxon>Streptosporangiales</taxon>
        <taxon>Thermomonosporaceae</taxon>
        <taxon>Thermomonospora</taxon>
    </lineage>
</organism>
<keyword evidence="2 4" id="KW-0238">DNA-binding</keyword>
<feature type="compositionally biased region" description="Basic residues" evidence="5">
    <location>
        <begin position="14"/>
        <end position="25"/>
    </location>
</feature>
<evidence type="ECO:0000256" key="5">
    <source>
        <dbReference type="SAM" id="MobiDB-lite"/>
    </source>
</evidence>
<evidence type="ECO:0000313" key="8">
    <source>
        <dbReference type="Proteomes" id="UP000256661"/>
    </source>
</evidence>
<dbReference type="SUPFAM" id="SSF46689">
    <property type="entry name" value="Homeodomain-like"/>
    <property type="match status" value="1"/>
</dbReference>
<dbReference type="InterPro" id="IPR001647">
    <property type="entry name" value="HTH_TetR"/>
</dbReference>
<accession>A0A3D9SV60</accession>
<keyword evidence="3" id="KW-0804">Transcription</keyword>
<evidence type="ECO:0000256" key="2">
    <source>
        <dbReference type="ARBA" id="ARBA00023125"/>
    </source>
</evidence>
<dbReference type="PROSITE" id="PS50977">
    <property type="entry name" value="HTH_TETR_2"/>
    <property type="match status" value="1"/>
</dbReference>
<evidence type="ECO:0000259" key="6">
    <source>
        <dbReference type="PROSITE" id="PS50977"/>
    </source>
</evidence>
<dbReference type="PANTHER" id="PTHR30055">
    <property type="entry name" value="HTH-TYPE TRANSCRIPTIONAL REGULATOR RUTR"/>
    <property type="match status" value="1"/>
</dbReference>
<protein>
    <submittedName>
        <fullName evidence="7">TetR family transcriptional regulator</fullName>
    </submittedName>
</protein>
<feature type="domain" description="HTH tetR-type" evidence="6">
    <location>
        <begin position="33"/>
        <end position="93"/>
    </location>
</feature>
<dbReference type="EMBL" id="QTTT01000001">
    <property type="protein sequence ID" value="REE95561.1"/>
    <property type="molecule type" value="Genomic_DNA"/>
</dbReference>
<sequence>MFASAYLRDVSVNGRRRHHRRHGSRRTQEERRNATQARILDATAEALADLGWAGLSTTEVSRRAGVSRGAQQHHYPTKMALVAAALEHLLGRLRREYEEAFAALPDEWRDVDGALDLFWEMLRQPPAMALLELALAGRTDDTLRGLSADLNERVVVIIKEVFHELFPETLPPELVDTTIRSLFALLVGLSIQNSLDDDVHGHQAAVMSQVKLLAQLLISEEKEPRHDQTPRPVG</sequence>
<dbReference type="PANTHER" id="PTHR30055:SF234">
    <property type="entry name" value="HTH-TYPE TRANSCRIPTIONAL REGULATOR BETI"/>
    <property type="match status" value="1"/>
</dbReference>
<proteinExistence type="predicted"/>